<gene>
    <name evidence="2" type="ORF">AAFF_G00074530</name>
</gene>
<dbReference type="AlphaFoldDB" id="A0AAD7RYB9"/>
<protein>
    <submittedName>
        <fullName evidence="2">Uncharacterized protein</fullName>
    </submittedName>
</protein>
<organism evidence="2 3">
    <name type="scientific">Aldrovandia affinis</name>
    <dbReference type="NCBI Taxonomy" id="143900"/>
    <lineage>
        <taxon>Eukaryota</taxon>
        <taxon>Metazoa</taxon>
        <taxon>Chordata</taxon>
        <taxon>Craniata</taxon>
        <taxon>Vertebrata</taxon>
        <taxon>Euteleostomi</taxon>
        <taxon>Actinopterygii</taxon>
        <taxon>Neopterygii</taxon>
        <taxon>Teleostei</taxon>
        <taxon>Notacanthiformes</taxon>
        <taxon>Halosauridae</taxon>
        <taxon>Aldrovandia</taxon>
    </lineage>
</organism>
<evidence type="ECO:0000313" key="2">
    <source>
        <dbReference type="EMBL" id="KAJ8392575.1"/>
    </source>
</evidence>
<name>A0AAD7RYB9_9TELE</name>
<feature type="compositionally biased region" description="Low complexity" evidence="1">
    <location>
        <begin position="58"/>
        <end position="71"/>
    </location>
</feature>
<proteinExistence type="predicted"/>
<keyword evidence="3" id="KW-1185">Reference proteome</keyword>
<feature type="region of interest" description="Disordered" evidence="1">
    <location>
        <begin position="57"/>
        <end position="79"/>
    </location>
</feature>
<reference evidence="2" key="1">
    <citation type="journal article" date="2023" name="Science">
        <title>Genome structures resolve the early diversification of teleost fishes.</title>
        <authorList>
            <person name="Parey E."/>
            <person name="Louis A."/>
            <person name="Montfort J."/>
            <person name="Bouchez O."/>
            <person name="Roques C."/>
            <person name="Iampietro C."/>
            <person name="Lluch J."/>
            <person name="Castinel A."/>
            <person name="Donnadieu C."/>
            <person name="Desvignes T."/>
            <person name="Floi Bucao C."/>
            <person name="Jouanno E."/>
            <person name="Wen M."/>
            <person name="Mejri S."/>
            <person name="Dirks R."/>
            <person name="Jansen H."/>
            <person name="Henkel C."/>
            <person name="Chen W.J."/>
            <person name="Zahm M."/>
            <person name="Cabau C."/>
            <person name="Klopp C."/>
            <person name="Thompson A.W."/>
            <person name="Robinson-Rechavi M."/>
            <person name="Braasch I."/>
            <person name="Lecointre G."/>
            <person name="Bobe J."/>
            <person name="Postlethwait J.H."/>
            <person name="Berthelot C."/>
            <person name="Roest Crollius H."/>
            <person name="Guiguen Y."/>
        </authorList>
    </citation>
    <scope>NUCLEOTIDE SEQUENCE</scope>
    <source>
        <strain evidence="2">NC1722</strain>
    </source>
</reference>
<comment type="caution">
    <text evidence="2">The sequence shown here is derived from an EMBL/GenBank/DDBJ whole genome shotgun (WGS) entry which is preliminary data.</text>
</comment>
<evidence type="ECO:0000256" key="1">
    <source>
        <dbReference type="SAM" id="MobiDB-lite"/>
    </source>
</evidence>
<dbReference type="EMBL" id="JAINUG010000145">
    <property type="protein sequence ID" value="KAJ8392575.1"/>
    <property type="molecule type" value="Genomic_DNA"/>
</dbReference>
<sequence length="107" mass="11941">MMNPRSLETCFGSFPACRKVRLDPVTQFLQKMGLLPISNGTEQTKRLRFKDSWEYWEGTTTPGGNTPNSSPRTVSSGRDLEQAAMCAPDPDRFHLRPASCHTAVSHT</sequence>
<dbReference type="Proteomes" id="UP001221898">
    <property type="component" value="Unassembled WGS sequence"/>
</dbReference>
<evidence type="ECO:0000313" key="3">
    <source>
        <dbReference type="Proteomes" id="UP001221898"/>
    </source>
</evidence>
<accession>A0AAD7RYB9</accession>